<name>A0A1M6D8D2_9CLOT</name>
<dbReference type="InterPro" id="IPR003395">
    <property type="entry name" value="RecF/RecN/SMC_N"/>
</dbReference>
<dbReference type="Pfam" id="PF02463">
    <property type="entry name" value="SMC_N"/>
    <property type="match status" value="1"/>
</dbReference>
<keyword evidence="9" id="KW-1185">Reference proteome</keyword>
<dbReference type="AlphaFoldDB" id="A0A1M6D8D2"/>
<feature type="coiled-coil region" evidence="6">
    <location>
        <begin position="402"/>
        <end position="516"/>
    </location>
</feature>
<feature type="coiled-coil region" evidence="6">
    <location>
        <begin position="888"/>
        <end position="943"/>
    </location>
</feature>
<dbReference type="SUPFAM" id="SSF52540">
    <property type="entry name" value="P-loop containing nucleoside triphosphate hydrolases"/>
    <property type="match status" value="1"/>
</dbReference>
<dbReference type="GO" id="GO:0003677">
    <property type="term" value="F:DNA binding"/>
    <property type="evidence" value="ECO:0007669"/>
    <property type="project" value="UniProtKB-UniRule"/>
</dbReference>
<dbReference type="InterPro" id="IPR027417">
    <property type="entry name" value="P-loop_NTPase"/>
</dbReference>
<comment type="domain">
    <text evidence="6">Contains large globular domains required for ATP hydrolysis at each terminus and a third globular domain forming a flexible hinge near the middle of the molecule. These domains are separated by coiled-coil structures.</text>
</comment>
<evidence type="ECO:0000313" key="9">
    <source>
        <dbReference type="Proteomes" id="UP000184080"/>
    </source>
</evidence>
<accession>A0A1M6D8D2</accession>
<dbReference type="GO" id="GO:0030261">
    <property type="term" value="P:chromosome condensation"/>
    <property type="evidence" value="ECO:0007669"/>
    <property type="project" value="InterPro"/>
</dbReference>
<dbReference type="SUPFAM" id="SSF75553">
    <property type="entry name" value="Smc hinge domain"/>
    <property type="match status" value="1"/>
</dbReference>
<keyword evidence="5 6" id="KW-0238">DNA-binding</keyword>
<dbReference type="GO" id="GO:0007059">
    <property type="term" value="P:chromosome segregation"/>
    <property type="evidence" value="ECO:0007669"/>
    <property type="project" value="UniProtKB-UniRule"/>
</dbReference>
<dbReference type="GO" id="GO:0005737">
    <property type="term" value="C:cytoplasm"/>
    <property type="evidence" value="ECO:0007669"/>
    <property type="project" value="UniProtKB-SubCell"/>
</dbReference>
<keyword evidence="3 6" id="KW-0067">ATP-binding</keyword>
<feature type="binding site" evidence="6">
    <location>
        <begin position="32"/>
        <end position="39"/>
    </location>
    <ligand>
        <name>ATP</name>
        <dbReference type="ChEBI" id="CHEBI:30616"/>
    </ligand>
</feature>
<comment type="similarity">
    <text evidence="6">Belongs to the SMC family.</text>
</comment>
<dbReference type="PANTHER" id="PTHR43977">
    <property type="entry name" value="STRUCTURAL MAINTENANCE OF CHROMOSOMES PROTEIN 3"/>
    <property type="match status" value="1"/>
</dbReference>
<organism evidence="8 9">
    <name type="scientific">Clostridium amylolyticum</name>
    <dbReference type="NCBI Taxonomy" id="1121298"/>
    <lineage>
        <taxon>Bacteria</taxon>
        <taxon>Bacillati</taxon>
        <taxon>Bacillota</taxon>
        <taxon>Clostridia</taxon>
        <taxon>Eubacteriales</taxon>
        <taxon>Clostridiaceae</taxon>
        <taxon>Clostridium</taxon>
    </lineage>
</organism>
<protein>
    <recommendedName>
        <fullName evidence="6">Chromosome partition protein Smc</fullName>
    </recommendedName>
</protein>
<dbReference type="GO" id="GO:0006260">
    <property type="term" value="P:DNA replication"/>
    <property type="evidence" value="ECO:0007669"/>
    <property type="project" value="UniProtKB-UniRule"/>
</dbReference>
<feature type="coiled-coil region" evidence="6">
    <location>
        <begin position="167"/>
        <end position="194"/>
    </location>
</feature>
<dbReference type="GO" id="GO:0007062">
    <property type="term" value="P:sister chromatid cohesion"/>
    <property type="evidence" value="ECO:0007669"/>
    <property type="project" value="InterPro"/>
</dbReference>
<dbReference type="InterPro" id="IPR024704">
    <property type="entry name" value="SMC"/>
</dbReference>
<keyword evidence="4 6" id="KW-0175">Coiled coil</keyword>
<comment type="subunit">
    <text evidence="6">Homodimer.</text>
</comment>
<comment type="function">
    <text evidence="6">Required for chromosome condensation and partitioning.</text>
</comment>
<evidence type="ECO:0000256" key="6">
    <source>
        <dbReference type="HAMAP-Rule" id="MF_01894"/>
    </source>
</evidence>
<evidence type="ECO:0000256" key="5">
    <source>
        <dbReference type="ARBA" id="ARBA00023125"/>
    </source>
</evidence>
<gene>
    <name evidence="6" type="primary">smc</name>
    <name evidence="8" type="ORF">SAMN05444401_1372</name>
</gene>
<keyword evidence="2 6" id="KW-0547">Nucleotide-binding</keyword>
<evidence type="ECO:0000259" key="7">
    <source>
        <dbReference type="SMART" id="SM00968"/>
    </source>
</evidence>
<dbReference type="InterPro" id="IPR010935">
    <property type="entry name" value="SMC_hinge"/>
</dbReference>
<dbReference type="InterPro" id="IPR011890">
    <property type="entry name" value="SMC_prok"/>
</dbReference>
<evidence type="ECO:0000256" key="4">
    <source>
        <dbReference type="ARBA" id="ARBA00023054"/>
    </source>
</evidence>
<evidence type="ECO:0000256" key="1">
    <source>
        <dbReference type="ARBA" id="ARBA00022490"/>
    </source>
</evidence>
<dbReference type="CDD" id="cd03278">
    <property type="entry name" value="ABC_SMC_barmotin"/>
    <property type="match status" value="2"/>
</dbReference>
<evidence type="ECO:0000313" key="8">
    <source>
        <dbReference type="EMBL" id="SHI69410.1"/>
    </source>
</evidence>
<sequence length="1186" mass="135737">MFLKSIEIRGFKSFADKTELNFKKGVTAVVGPNGSGKSNISDAVRWVLGEQSAKSLRGGKMEDIIFAGTQYRKPVGLAQVSLTLDNTNGELPIDYSDVTITRRIFRSGESEYLINNTNCRLKDINELFMDTGIGKEGYSIIGQGKIDAILSGKPDDRRSLLEEAAGIVKYKTRKEEAEKKLENTEQNLIRIGDIISTYQERLGPLKIESEKAKEFVELSNELNSLEISFIIDNISTLKKSINNEIEKINNLKNLIEEIEVQNIHLKEELNNKSSKLEAHEATYQNEKNKYYSNKSKGQELEYQIQILKEKITFVEENINRNNNIITDLNNTINQLTGIKENLDDELKANQLKQNSLDDNIIKLEQEVLNINHNIMERETLSENLRTEAIELLRKSSDLTNKKSTIQNEYDHNEEHIKELENQVNNYRNLSSINTNTLSAINNSIDEVNNEVYQLENTLEDLKRKLKVKNIEIEEHEKELRLENIQYNKLEANYTMLNNLEKQYEGYNRAVKTLIHDSEKGLFSIKRDNFFVLGDIIKVNKQYETSMEIALGSSISDIITEDENTAKILIKYLKENALGRATFLPLSIIRGRKVNVSENIASLPGYIGIASDLIDFNEKYKNAIQYVLGRTVICKDMNSALNVAKKSNFSFKIVTLDGEIVNIGGALTGGSSFRKNTSIISRKREIEDTLISIEEAKEKIKSLTKKLSDLRKAYKQIDDSILSARDEIHFKNIDITKLKEKTVSLKLESNRINNSLSVAEKDIEDSKNRKMLLLQKITDINNLINNSNALESKNRNSILNMDKELSSERLKLNELKHEVTELKIEKAKIDEMVSAKINELVRISKDMESNNNKIHELKDEIIKSCENKRKYDVDILSCNSEIHNINNLILEMEKQFLEYEHKRVQLKDEIKIIQSSLEDKKRTIQTYEEQAHKFEIAKARYEMEYDNILKRLNDEMNLTIAEAEEKAVPIEDMDMVKKLIKSLKEKISLLGTVNVGAIEEYSEISEKYNFMSLQQEDLTNAKSELNNVINEMTEQMRSLFINNFKTLKTNFNDTFKQLFKGGSADLILSEGDELTANIEINVQPPGKKLQNINLMSGGEKVLSAIALLFAILKMKPTPFCILDEIEAALDDSNVYRYAEFMKEFSERVQFIVITHRKGTMEASDILYGVTMEEKGISKVVSLDLSDN</sequence>
<dbReference type="STRING" id="1121298.SAMN05444401_1372"/>
<dbReference type="SMART" id="SM00968">
    <property type="entry name" value="SMC_hinge"/>
    <property type="match status" value="1"/>
</dbReference>
<dbReference type="OrthoDB" id="9808768at2"/>
<dbReference type="PIRSF" id="PIRSF005719">
    <property type="entry name" value="SMC"/>
    <property type="match status" value="1"/>
</dbReference>
<feature type="coiled-coil region" evidence="6">
    <location>
        <begin position="685"/>
        <end position="719"/>
    </location>
</feature>
<feature type="coiled-coil region" evidence="6">
    <location>
        <begin position="1010"/>
        <end position="1037"/>
    </location>
</feature>
<comment type="subcellular location">
    <subcellularLocation>
        <location evidence="6">Cytoplasm</location>
    </subcellularLocation>
</comment>
<dbReference type="GO" id="GO:0016887">
    <property type="term" value="F:ATP hydrolysis activity"/>
    <property type="evidence" value="ECO:0007669"/>
    <property type="project" value="InterPro"/>
</dbReference>
<dbReference type="NCBIfam" id="TIGR02168">
    <property type="entry name" value="SMC_prok_B"/>
    <property type="match status" value="1"/>
</dbReference>
<dbReference type="Gene3D" id="3.30.70.1620">
    <property type="match status" value="1"/>
</dbReference>
<dbReference type="Pfam" id="PF06470">
    <property type="entry name" value="SMC_hinge"/>
    <property type="match status" value="1"/>
</dbReference>
<dbReference type="Gene3D" id="3.40.50.300">
    <property type="entry name" value="P-loop containing nucleotide triphosphate hydrolases"/>
    <property type="match status" value="2"/>
</dbReference>
<reference evidence="8 9" key="1">
    <citation type="submission" date="2016-11" db="EMBL/GenBank/DDBJ databases">
        <authorList>
            <person name="Jaros S."/>
            <person name="Januszkiewicz K."/>
            <person name="Wedrychowicz H."/>
        </authorList>
    </citation>
    <scope>NUCLEOTIDE SEQUENCE [LARGE SCALE GENOMIC DNA]</scope>
    <source>
        <strain evidence="8 9">DSM 21864</strain>
    </source>
</reference>
<keyword evidence="1 6" id="KW-0963">Cytoplasm</keyword>
<dbReference type="Gene3D" id="6.10.140.1720">
    <property type="match status" value="1"/>
</dbReference>
<feature type="coiled-coil region" evidence="6">
    <location>
        <begin position="231"/>
        <end position="345"/>
    </location>
</feature>
<dbReference type="HAMAP" id="MF_01894">
    <property type="entry name" value="Smc_prok"/>
    <property type="match status" value="1"/>
</dbReference>
<dbReference type="RefSeq" id="WP_073004867.1">
    <property type="nucleotide sequence ID" value="NZ_FQZO01000001.1"/>
</dbReference>
<proteinExistence type="inferred from homology"/>
<dbReference type="GO" id="GO:0005524">
    <property type="term" value="F:ATP binding"/>
    <property type="evidence" value="ECO:0007669"/>
    <property type="project" value="UniProtKB-UniRule"/>
</dbReference>
<dbReference type="Proteomes" id="UP000184080">
    <property type="component" value="Unassembled WGS sequence"/>
</dbReference>
<evidence type="ECO:0000256" key="2">
    <source>
        <dbReference type="ARBA" id="ARBA00022741"/>
    </source>
</evidence>
<dbReference type="EMBL" id="FQZO01000001">
    <property type="protein sequence ID" value="SHI69410.1"/>
    <property type="molecule type" value="Genomic_DNA"/>
</dbReference>
<dbReference type="GO" id="GO:0005694">
    <property type="term" value="C:chromosome"/>
    <property type="evidence" value="ECO:0007669"/>
    <property type="project" value="InterPro"/>
</dbReference>
<evidence type="ECO:0000256" key="3">
    <source>
        <dbReference type="ARBA" id="ARBA00022840"/>
    </source>
</evidence>
<dbReference type="FunFam" id="3.40.50.300:FF:000984">
    <property type="entry name" value="Chromosome partition protein Smc"/>
    <property type="match status" value="1"/>
</dbReference>
<dbReference type="Gene3D" id="1.20.1060.20">
    <property type="match status" value="1"/>
</dbReference>
<dbReference type="InterPro" id="IPR036277">
    <property type="entry name" value="SMC_hinge_sf"/>
</dbReference>
<feature type="coiled-coil region" evidence="6">
    <location>
        <begin position="797"/>
        <end position="859"/>
    </location>
</feature>
<feature type="domain" description="SMC hinge" evidence="7">
    <location>
        <begin position="526"/>
        <end position="643"/>
    </location>
</feature>